<sequence length="263" mass="28165">MGPRLILVRASDGVELAVTEFGGSGPPILLLHGLMGRASTWRAVAGWLVQHGRVVGVDARGHGRSGARGPWTTERMAADVACVLAELGPAVVVGHSMGGLHGLVAAARRPELVRALVVEDMGVDFRGRSAADARAWFGAVPQPFPSLAAVRRAFGHPRAEFGEYMTECVEERPDGYHLLARMEHATAIAADWAERDHWPAVASVRCPALLVEAEESVVPEGQMALMAARMPAATHVRVPGTGHLVHARPEFRPLVQSFLTTHM</sequence>
<organism evidence="2 3">
    <name type="scientific">Pseudonocardia adelaidensis</name>
    <dbReference type="NCBI Taxonomy" id="648754"/>
    <lineage>
        <taxon>Bacteria</taxon>
        <taxon>Bacillati</taxon>
        <taxon>Actinomycetota</taxon>
        <taxon>Actinomycetes</taxon>
        <taxon>Pseudonocardiales</taxon>
        <taxon>Pseudonocardiaceae</taxon>
        <taxon>Pseudonocardia</taxon>
    </lineage>
</organism>
<dbReference type="Proteomes" id="UP001500804">
    <property type="component" value="Unassembled WGS sequence"/>
</dbReference>
<dbReference type="InterPro" id="IPR029058">
    <property type="entry name" value="AB_hydrolase_fold"/>
</dbReference>
<feature type="domain" description="AB hydrolase-1" evidence="1">
    <location>
        <begin position="28"/>
        <end position="250"/>
    </location>
</feature>
<evidence type="ECO:0000313" key="3">
    <source>
        <dbReference type="Proteomes" id="UP001500804"/>
    </source>
</evidence>
<name>A0ABP9NKX1_9PSEU</name>
<keyword evidence="3" id="KW-1185">Reference proteome</keyword>
<proteinExistence type="predicted"/>
<reference evidence="3" key="1">
    <citation type="journal article" date="2019" name="Int. J. Syst. Evol. Microbiol.">
        <title>The Global Catalogue of Microorganisms (GCM) 10K type strain sequencing project: providing services to taxonomists for standard genome sequencing and annotation.</title>
        <authorList>
            <consortium name="The Broad Institute Genomics Platform"/>
            <consortium name="The Broad Institute Genome Sequencing Center for Infectious Disease"/>
            <person name="Wu L."/>
            <person name="Ma J."/>
        </authorList>
    </citation>
    <scope>NUCLEOTIDE SEQUENCE [LARGE SCALE GENOMIC DNA]</scope>
    <source>
        <strain evidence="3">JCM 18302</strain>
    </source>
</reference>
<dbReference type="Gene3D" id="3.40.50.1820">
    <property type="entry name" value="alpha/beta hydrolase"/>
    <property type="match status" value="1"/>
</dbReference>
<dbReference type="EMBL" id="BAABJO010000010">
    <property type="protein sequence ID" value="GAA5122168.1"/>
    <property type="molecule type" value="Genomic_DNA"/>
</dbReference>
<gene>
    <name evidence="2" type="ORF">GCM10023320_32070</name>
</gene>
<dbReference type="Pfam" id="PF12697">
    <property type="entry name" value="Abhydrolase_6"/>
    <property type="match status" value="1"/>
</dbReference>
<dbReference type="InterPro" id="IPR000073">
    <property type="entry name" value="AB_hydrolase_1"/>
</dbReference>
<dbReference type="InterPro" id="IPR050228">
    <property type="entry name" value="Carboxylesterase_BioH"/>
</dbReference>
<evidence type="ECO:0000313" key="2">
    <source>
        <dbReference type="EMBL" id="GAA5122168.1"/>
    </source>
</evidence>
<comment type="caution">
    <text evidence="2">The sequence shown here is derived from an EMBL/GenBank/DDBJ whole genome shotgun (WGS) entry which is preliminary data.</text>
</comment>
<dbReference type="SUPFAM" id="SSF53474">
    <property type="entry name" value="alpha/beta-Hydrolases"/>
    <property type="match status" value="1"/>
</dbReference>
<accession>A0ABP9NKX1</accession>
<protein>
    <submittedName>
        <fullName evidence="2">Alpha/beta hydrolase</fullName>
    </submittedName>
</protein>
<dbReference type="PANTHER" id="PTHR43194:SF2">
    <property type="entry name" value="PEROXISOMAL MEMBRANE PROTEIN LPX1"/>
    <property type="match status" value="1"/>
</dbReference>
<dbReference type="GO" id="GO:0016787">
    <property type="term" value="F:hydrolase activity"/>
    <property type="evidence" value="ECO:0007669"/>
    <property type="project" value="UniProtKB-KW"/>
</dbReference>
<evidence type="ECO:0000259" key="1">
    <source>
        <dbReference type="Pfam" id="PF12697"/>
    </source>
</evidence>
<keyword evidence="2" id="KW-0378">Hydrolase</keyword>
<dbReference type="PANTHER" id="PTHR43194">
    <property type="entry name" value="HYDROLASE ALPHA/BETA FOLD FAMILY"/>
    <property type="match status" value="1"/>
</dbReference>